<evidence type="ECO:0000259" key="11">
    <source>
        <dbReference type="PROSITE" id="PS50011"/>
    </source>
</evidence>
<dbReference type="SUPFAM" id="SSF56112">
    <property type="entry name" value="Protein kinase-like (PK-like)"/>
    <property type="match status" value="1"/>
</dbReference>
<evidence type="ECO:0000256" key="2">
    <source>
        <dbReference type="ARBA" id="ARBA00012513"/>
    </source>
</evidence>
<keyword evidence="13" id="KW-1185">Reference proteome</keyword>
<keyword evidence="6" id="KW-0418">Kinase</keyword>
<comment type="catalytic activity">
    <reaction evidence="9">
        <text>L-seryl-[protein] + ATP = O-phospho-L-seryl-[protein] + ADP + H(+)</text>
        <dbReference type="Rhea" id="RHEA:17989"/>
        <dbReference type="Rhea" id="RHEA-COMP:9863"/>
        <dbReference type="Rhea" id="RHEA-COMP:11604"/>
        <dbReference type="ChEBI" id="CHEBI:15378"/>
        <dbReference type="ChEBI" id="CHEBI:29999"/>
        <dbReference type="ChEBI" id="CHEBI:30616"/>
        <dbReference type="ChEBI" id="CHEBI:83421"/>
        <dbReference type="ChEBI" id="CHEBI:456216"/>
        <dbReference type="EC" id="2.7.11.1"/>
    </reaction>
</comment>
<evidence type="ECO:0000256" key="8">
    <source>
        <dbReference type="ARBA" id="ARBA00047899"/>
    </source>
</evidence>
<dbReference type="Gene3D" id="1.10.510.10">
    <property type="entry name" value="Transferase(Phosphotransferase) domain 1"/>
    <property type="match status" value="1"/>
</dbReference>
<evidence type="ECO:0000256" key="6">
    <source>
        <dbReference type="ARBA" id="ARBA00022777"/>
    </source>
</evidence>
<feature type="domain" description="Protein kinase" evidence="11">
    <location>
        <begin position="218"/>
        <end position="493"/>
    </location>
</feature>
<dbReference type="SMART" id="SM00220">
    <property type="entry name" value="S_TKc"/>
    <property type="match status" value="1"/>
</dbReference>
<evidence type="ECO:0000256" key="5">
    <source>
        <dbReference type="ARBA" id="ARBA00022741"/>
    </source>
</evidence>
<dbReference type="EMBL" id="JACMRX010000001">
    <property type="protein sequence ID" value="KAF7998272.1"/>
    <property type="molecule type" value="Genomic_DNA"/>
</dbReference>
<evidence type="ECO:0000313" key="12">
    <source>
        <dbReference type="EMBL" id="KAF7998272.1"/>
    </source>
</evidence>
<evidence type="ECO:0000256" key="1">
    <source>
        <dbReference type="ARBA" id="ARBA00008718"/>
    </source>
</evidence>
<evidence type="ECO:0000256" key="3">
    <source>
        <dbReference type="ARBA" id="ARBA00022527"/>
    </source>
</evidence>
<dbReference type="SUPFAM" id="SSF47986">
    <property type="entry name" value="DEATH domain"/>
    <property type="match status" value="1"/>
</dbReference>
<proteinExistence type="inferred from homology"/>
<dbReference type="InterPro" id="IPR011009">
    <property type="entry name" value="Kinase-like_dom_sf"/>
</dbReference>
<feature type="binding site" evidence="10">
    <location>
        <position position="245"/>
    </location>
    <ligand>
        <name>ATP</name>
        <dbReference type="ChEBI" id="CHEBI:30616"/>
    </ligand>
</feature>
<comment type="similarity">
    <text evidence="1">Belongs to the protein kinase superfamily. TKL Ser/Thr protein kinase family. Pelle subfamily.</text>
</comment>
<dbReference type="PROSITE" id="PS50011">
    <property type="entry name" value="PROTEIN_KINASE_DOM"/>
    <property type="match status" value="1"/>
</dbReference>
<dbReference type="Gene3D" id="1.10.533.10">
    <property type="entry name" value="Death Domain, Fas"/>
    <property type="match status" value="1"/>
</dbReference>
<dbReference type="InterPro" id="IPR008271">
    <property type="entry name" value="Ser/Thr_kinase_AS"/>
</dbReference>
<gene>
    <name evidence="12" type="ORF">HCN44_009670</name>
</gene>
<dbReference type="Gene3D" id="3.30.200.20">
    <property type="entry name" value="Phosphorylase Kinase, domain 1"/>
    <property type="match status" value="1"/>
</dbReference>
<comment type="catalytic activity">
    <reaction evidence="8">
        <text>L-threonyl-[protein] + ATP = O-phospho-L-threonyl-[protein] + ADP + H(+)</text>
        <dbReference type="Rhea" id="RHEA:46608"/>
        <dbReference type="Rhea" id="RHEA-COMP:11060"/>
        <dbReference type="Rhea" id="RHEA-COMP:11605"/>
        <dbReference type="ChEBI" id="CHEBI:15378"/>
        <dbReference type="ChEBI" id="CHEBI:30013"/>
        <dbReference type="ChEBI" id="CHEBI:30616"/>
        <dbReference type="ChEBI" id="CHEBI:61977"/>
        <dbReference type="ChEBI" id="CHEBI:456216"/>
        <dbReference type="EC" id="2.7.11.1"/>
    </reaction>
</comment>
<reference evidence="12 13" key="1">
    <citation type="submission" date="2020-08" db="EMBL/GenBank/DDBJ databases">
        <title>Aphidius gifuensis genome sequencing and assembly.</title>
        <authorList>
            <person name="Du Z."/>
        </authorList>
    </citation>
    <scope>NUCLEOTIDE SEQUENCE [LARGE SCALE GENOMIC DNA]</scope>
    <source>
        <strain evidence="12">YNYX2018</strain>
        <tissue evidence="12">Adults</tissue>
    </source>
</reference>
<keyword evidence="4" id="KW-0808">Transferase</keyword>
<dbReference type="GO" id="GO:0004674">
    <property type="term" value="F:protein serine/threonine kinase activity"/>
    <property type="evidence" value="ECO:0007669"/>
    <property type="project" value="UniProtKB-KW"/>
</dbReference>
<dbReference type="PROSITE" id="PS00108">
    <property type="entry name" value="PROTEIN_KINASE_ST"/>
    <property type="match status" value="1"/>
</dbReference>
<dbReference type="AlphaFoldDB" id="A0A834Y7U7"/>
<sequence length="507" mass="57997">MQNTMNQVSYDKNQIVYKNLPVDELPAKISHELCRILNQQCKWKDLSAKHLDWTESDFQYVGKQKDPTKEFIKQYAKEGFGVHDLYFHLLEIQHYLGMQILQACVDKKYHYLLIEAKDNLSNLPKAKVQCVPICQNKMTPDNKNNQITEKKIMNIGKEITPRPVEPSNSNNLDVKSPSLTNLITLNPSMTLPQMMEALKPAYLQHLAYKVLTDATDNWSDAKIIGKGGFGKVFKGSWVNTDVAIKRLERTSGKSDDKYMEDFKQYLGEINSGASCKHDTLLPIYAYSMTDGLPSCIVYQIMANGSLEDRLALKDNTPALNWLQRHNIAKFVAQGLQFMHSHHEKPLIHGDIKSANVLLDANMNPKIGDFGLARRINNKEGEKVDKLQGTKIYLPLDYLSGKILSPKVDTYSYGCVMYELATGLRYDQLKNNAQYKRNPDNDKFNGLIDQKAGHWHNLVFDNLIEVGNKCTQLHPKDRPYMDQVYNSLVEKTRLMETMMTNARHKTSL</sequence>
<dbReference type="Proteomes" id="UP000639338">
    <property type="component" value="Unassembled WGS sequence"/>
</dbReference>
<comment type="caution">
    <text evidence="12">The sequence shown here is derived from an EMBL/GenBank/DDBJ whole genome shotgun (WGS) entry which is preliminary data.</text>
</comment>
<dbReference type="InterPro" id="IPR017441">
    <property type="entry name" value="Protein_kinase_ATP_BS"/>
</dbReference>
<dbReference type="PANTHER" id="PTHR27006">
    <property type="entry name" value="PROMASTIGOTE SURFACE ANTIGEN PROTEIN PSA"/>
    <property type="match status" value="1"/>
</dbReference>
<keyword evidence="7 10" id="KW-0067">ATP-binding</keyword>
<evidence type="ECO:0000256" key="9">
    <source>
        <dbReference type="ARBA" id="ARBA00048679"/>
    </source>
</evidence>
<evidence type="ECO:0000256" key="10">
    <source>
        <dbReference type="PROSITE-ProRule" id="PRU10141"/>
    </source>
</evidence>
<evidence type="ECO:0000313" key="13">
    <source>
        <dbReference type="Proteomes" id="UP000639338"/>
    </source>
</evidence>
<dbReference type="InterPro" id="IPR011029">
    <property type="entry name" value="DEATH-like_dom_sf"/>
</dbReference>
<keyword evidence="5 10" id="KW-0547">Nucleotide-binding</keyword>
<accession>A0A834Y7U7</accession>
<evidence type="ECO:0000256" key="4">
    <source>
        <dbReference type="ARBA" id="ARBA00022679"/>
    </source>
</evidence>
<dbReference type="GO" id="GO:0005524">
    <property type="term" value="F:ATP binding"/>
    <property type="evidence" value="ECO:0007669"/>
    <property type="project" value="UniProtKB-UniRule"/>
</dbReference>
<dbReference type="InterPro" id="IPR000719">
    <property type="entry name" value="Prot_kinase_dom"/>
</dbReference>
<name>A0A834Y7U7_APHGI</name>
<dbReference type="PROSITE" id="PS00107">
    <property type="entry name" value="PROTEIN_KINASE_ATP"/>
    <property type="match status" value="1"/>
</dbReference>
<dbReference type="PANTHER" id="PTHR27006:SF606">
    <property type="entry name" value="INTERLEUKIN-1 RECEPTOR-ASSOCIATED KINASE 4"/>
    <property type="match status" value="1"/>
</dbReference>
<evidence type="ECO:0000256" key="7">
    <source>
        <dbReference type="ARBA" id="ARBA00022840"/>
    </source>
</evidence>
<protein>
    <recommendedName>
        <fullName evidence="2">non-specific serine/threonine protein kinase</fullName>
        <ecNumber evidence="2">2.7.11.1</ecNumber>
    </recommendedName>
</protein>
<keyword evidence="3" id="KW-0723">Serine/threonine-protein kinase</keyword>
<dbReference type="Pfam" id="PF00069">
    <property type="entry name" value="Pkinase"/>
    <property type="match status" value="1"/>
</dbReference>
<dbReference type="OrthoDB" id="4062651at2759"/>
<organism evidence="12 13">
    <name type="scientific">Aphidius gifuensis</name>
    <name type="common">Parasitoid wasp</name>
    <dbReference type="NCBI Taxonomy" id="684658"/>
    <lineage>
        <taxon>Eukaryota</taxon>
        <taxon>Metazoa</taxon>
        <taxon>Ecdysozoa</taxon>
        <taxon>Arthropoda</taxon>
        <taxon>Hexapoda</taxon>
        <taxon>Insecta</taxon>
        <taxon>Pterygota</taxon>
        <taxon>Neoptera</taxon>
        <taxon>Endopterygota</taxon>
        <taxon>Hymenoptera</taxon>
        <taxon>Apocrita</taxon>
        <taxon>Ichneumonoidea</taxon>
        <taxon>Braconidae</taxon>
        <taxon>Aphidiinae</taxon>
        <taxon>Aphidius</taxon>
    </lineage>
</organism>
<dbReference type="EC" id="2.7.11.1" evidence="2"/>
<dbReference type="FunFam" id="1.10.510.10:FF:000754">
    <property type="entry name" value="Interleukin-1 receptor-associated kinase"/>
    <property type="match status" value="1"/>
</dbReference>